<feature type="transmembrane region" description="Helical" evidence="8">
    <location>
        <begin position="90"/>
        <end position="113"/>
    </location>
</feature>
<comment type="subcellular location">
    <subcellularLocation>
        <location evidence="1">Membrane</location>
        <topology evidence="1">Single-pass type II membrane protein</topology>
    </subcellularLocation>
</comment>
<sequence>MASSQTENGKKNESYPLKDMNSSTKTDETTPLTKHSDEGGENNVTKESTGLEEKLSTLDKDTEASNQNTKRTVINLETVEEMLRDQKIRAIIGVVGCVLLLLAIAVIITLLILNADNDDKTHRFLRIVPRPRGPTNLIYYRHGDLKKESGIRSWKEMVKEIDEFLAPYRRPINASLCAVNDRSSIPDDTVCLFDLNTIASECLKPDYGYMSGSPCIFIVFNNITDWIPNFGSNDTDTTGIVDLECTTNTQFDAENIGPMEFTPYQGFSSIFFPYKKQINYMAPFVALRLPSPTQNVGIGLTCRLLASNLQPPTSEPSIPTSLLNQTKSTVTNMITTAVDYDYYTQEPVPYIPFNIYIE</sequence>
<evidence type="ECO:0000313" key="9">
    <source>
        <dbReference type="Proteomes" id="UP000515146"/>
    </source>
</evidence>
<accession>A0A6P6XUJ7</accession>
<proteinExistence type="inferred from homology"/>
<dbReference type="InterPro" id="IPR000402">
    <property type="entry name" value="Na/K_ATPase_sub_beta"/>
</dbReference>
<dbReference type="GeneID" id="113791395"/>
<dbReference type="PANTHER" id="PTHR11523">
    <property type="entry name" value="SODIUM/POTASSIUM-DEPENDENT ATPASE BETA SUBUNIT"/>
    <property type="match status" value="1"/>
</dbReference>
<dbReference type="Proteomes" id="UP000515146">
    <property type="component" value="Unplaced"/>
</dbReference>
<dbReference type="GO" id="GO:0006883">
    <property type="term" value="P:intracellular sodium ion homeostasis"/>
    <property type="evidence" value="ECO:0007669"/>
    <property type="project" value="TreeGrafter"/>
</dbReference>
<feature type="compositionally biased region" description="Basic and acidic residues" evidence="7">
    <location>
        <begin position="49"/>
        <end position="63"/>
    </location>
</feature>
<keyword evidence="5 8" id="KW-1133">Transmembrane helix</keyword>
<dbReference type="OMA" id="VQFRKPT"/>
<evidence type="ECO:0000256" key="5">
    <source>
        <dbReference type="ARBA" id="ARBA00022989"/>
    </source>
</evidence>
<evidence type="ECO:0000313" key="12">
    <source>
        <dbReference type="RefSeq" id="XP_027196972.1"/>
    </source>
</evidence>
<dbReference type="InterPro" id="IPR038702">
    <property type="entry name" value="Na/K_ATPase_sub_beta_sf"/>
</dbReference>
<evidence type="ECO:0000256" key="3">
    <source>
        <dbReference type="ARBA" id="ARBA00022692"/>
    </source>
</evidence>
<dbReference type="RefSeq" id="XP_027196970.1">
    <property type="nucleotide sequence ID" value="XM_027341169.1"/>
</dbReference>
<keyword evidence="3 8" id="KW-0812">Transmembrane</keyword>
<evidence type="ECO:0000313" key="11">
    <source>
        <dbReference type="RefSeq" id="XP_027196971.1"/>
    </source>
</evidence>
<dbReference type="GO" id="GO:0001671">
    <property type="term" value="F:ATPase activator activity"/>
    <property type="evidence" value="ECO:0007669"/>
    <property type="project" value="TreeGrafter"/>
</dbReference>
<dbReference type="GO" id="GO:1990573">
    <property type="term" value="P:potassium ion import across plasma membrane"/>
    <property type="evidence" value="ECO:0007669"/>
    <property type="project" value="TreeGrafter"/>
</dbReference>
<evidence type="ECO:0000256" key="8">
    <source>
        <dbReference type="SAM" id="Phobius"/>
    </source>
</evidence>
<evidence type="ECO:0000313" key="10">
    <source>
        <dbReference type="RefSeq" id="XP_027196970.1"/>
    </source>
</evidence>
<name>A0A6P6XUJ7_DERPT</name>
<evidence type="ECO:0000256" key="2">
    <source>
        <dbReference type="ARBA" id="ARBA00005876"/>
    </source>
</evidence>
<evidence type="ECO:0000256" key="7">
    <source>
        <dbReference type="SAM" id="MobiDB-lite"/>
    </source>
</evidence>
<dbReference type="GO" id="GO:0030007">
    <property type="term" value="P:intracellular potassium ion homeostasis"/>
    <property type="evidence" value="ECO:0007669"/>
    <property type="project" value="TreeGrafter"/>
</dbReference>
<reference evidence="10 11" key="1">
    <citation type="submission" date="2025-08" db="UniProtKB">
        <authorList>
            <consortium name="RefSeq"/>
        </authorList>
    </citation>
    <scope>IDENTIFICATION</scope>
    <source>
        <strain evidence="10 11">Airmid</strain>
    </source>
</reference>
<dbReference type="GO" id="GO:0036376">
    <property type="term" value="P:sodium ion export across plasma membrane"/>
    <property type="evidence" value="ECO:0007669"/>
    <property type="project" value="TreeGrafter"/>
</dbReference>
<keyword evidence="9" id="KW-1185">Reference proteome</keyword>
<dbReference type="KEGG" id="dpte:113791395"/>
<keyword evidence="6 8" id="KW-0472">Membrane</keyword>
<dbReference type="RefSeq" id="XP_027196972.1">
    <property type="nucleotide sequence ID" value="XM_027341171.1"/>
</dbReference>
<dbReference type="GO" id="GO:0005890">
    <property type="term" value="C:sodium:potassium-exchanging ATPase complex"/>
    <property type="evidence" value="ECO:0007669"/>
    <property type="project" value="InterPro"/>
</dbReference>
<organism evidence="9 10">
    <name type="scientific">Dermatophagoides pteronyssinus</name>
    <name type="common">European house dust mite</name>
    <dbReference type="NCBI Taxonomy" id="6956"/>
    <lineage>
        <taxon>Eukaryota</taxon>
        <taxon>Metazoa</taxon>
        <taxon>Ecdysozoa</taxon>
        <taxon>Arthropoda</taxon>
        <taxon>Chelicerata</taxon>
        <taxon>Arachnida</taxon>
        <taxon>Acari</taxon>
        <taxon>Acariformes</taxon>
        <taxon>Sarcoptiformes</taxon>
        <taxon>Astigmata</taxon>
        <taxon>Psoroptidia</taxon>
        <taxon>Analgoidea</taxon>
        <taxon>Pyroglyphidae</taxon>
        <taxon>Dermatophagoidinae</taxon>
        <taxon>Dermatophagoides</taxon>
    </lineage>
</organism>
<evidence type="ECO:0000256" key="4">
    <source>
        <dbReference type="ARBA" id="ARBA00022968"/>
    </source>
</evidence>
<evidence type="ECO:0000256" key="1">
    <source>
        <dbReference type="ARBA" id="ARBA00004606"/>
    </source>
</evidence>
<feature type="region of interest" description="Disordered" evidence="7">
    <location>
        <begin position="1"/>
        <end position="66"/>
    </location>
</feature>
<dbReference type="RefSeq" id="XP_027196971.1">
    <property type="nucleotide sequence ID" value="XM_027341170.1"/>
</dbReference>
<dbReference type="Pfam" id="PF00287">
    <property type="entry name" value="Na_K-ATPase"/>
    <property type="match status" value="1"/>
</dbReference>
<dbReference type="AlphaFoldDB" id="A0A6P6XUJ7"/>
<protein>
    <submittedName>
        <fullName evidence="10 11">Sodium/potassium-transporting ATPase subunit beta-like</fullName>
    </submittedName>
</protein>
<gene>
    <name evidence="10 11 12" type="primary">LOC113791395</name>
</gene>
<dbReference type="Gene3D" id="2.60.40.1660">
    <property type="entry name" value="Na, k-atpase alpha subunit"/>
    <property type="match status" value="1"/>
</dbReference>
<dbReference type="PANTHER" id="PTHR11523:SF28">
    <property type="entry name" value="NA_K-ATPASE BETA SUBUNIT ISOFORM 4-RELATED"/>
    <property type="match status" value="1"/>
</dbReference>
<keyword evidence="4" id="KW-0735">Signal-anchor</keyword>
<comment type="similarity">
    <text evidence="2">Belongs to the X(+)/potassium ATPases subunit beta family.</text>
</comment>
<dbReference type="OrthoDB" id="5912413at2759"/>
<feature type="compositionally biased region" description="Polar residues" evidence="7">
    <location>
        <begin position="20"/>
        <end position="33"/>
    </location>
</feature>
<evidence type="ECO:0000256" key="6">
    <source>
        <dbReference type="ARBA" id="ARBA00023136"/>
    </source>
</evidence>